<dbReference type="InterPro" id="IPR002912">
    <property type="entry name" value="ACT_dom"/>
</dbReference>
<evidence type="ECO:0000256" key="2">
    <source>
        <dbReference type="ARBA" id="ARBA00006824"/>
    </source>
</evidence>
<dbReference type="PROSITE" id="PS51671">
    <property type="entry name" value="ACT"/>
    <property type="match status" value="1"/>
</dbReference>
<dbReference type="SUPFAM" id="SSF55021">
    <property type="entry name" value="ACT-like"/>
    <property type="match status" value="2"/>
</dbReference>
<keyword evidence="3 6" id="KW-0812">Transmembrane</keyword>
<evidence type="ECO:0000259" key="7">
    <source>
        <dbReference type="PROSITE" id="PS51671"/>
    </source>
</evidence>
<protein>
    <recommendedName>
        <fullName evidence="7">ACT domain-containing protein</fullName>
    </recommendedName>
</protein>
<evidence type="ECO:0000256" key="4">
    <source>
        <dbReference type="ARBA" id="ARBA00022989"/>
    </source>
</evidence>
<evidence type="ECO:0000313" key="9">
    <source>
        <dbReference type="Proteomes" id="UP001230188"/>
    </source>
</evidence>
<dbReference type="PANTHER" id="PTHR11266:SF21">
    <property type="entry name" value="ACT DOMAIN-CONTAINING PROTEIN"/>
    <property type="match status" value="1"/>
</dbReference>
<proteinExistence type="inferred from homology"/>
<dbReference type="PANTHER" id="PTHR11266">
    <property type="entry name" value="PEROXISOMAL MEMBRANE PROTEIN 2, PXMP2 MPV17"/>
    <property type="match status" value="1"/>
</dbReference>
<dbReference type="InterPro" id="IPR045865">
    <property type="entry name" value="ACT-like_dom_sf"/>
</dbReference>
<gene>
    <name evidence="8" type="ORF">CTAYLR_003109</name>
</gene>
<dbReference type="Pfam" id="PF04117">
    <property type="entry name" value="Mpv17_PMP22"/>
    <property type="match status" value="1"/>
</dbReference>
<accession>A0AAD7XHL4</accession>
<name>A0AAD7XHL4_9STRA</name>
<comment type="caution">
    <text evidence="8">The sequence shown here is derived from an EMBL/GenBank/DDBJ whole genome shotgun (WGS) entry which is preliminary data.</text>
</comment>
<dbReference type="GO" id="GO:0016020">
    <property type="term" value="C:membrane"/>
    <property type="evidence" value="ECO:0007669"/>
    <property type="project" value="UniProtKB-SubCell"/>
</dbReference>
<organism evidence="8 9">
    <name type="scientific">Chrysophaeum taylorii</name>
    <dbReference type="NCBI Taxonomy" id="2483200"/>
    <lineage>
        <taxon>Eukaryota</taxon>
        <taxon>Sar</taxon>
        <taxon>Stramenopiles</taxon>
        <taxon>Ochrophyta</taxon>
        <taxon>Pelagophyceae</taxon>
        <taxon>Pelagomonadales</taxon>
        <taxon>Pelagomonadaceae</taxon>
        <taxon>Chrysophaeum</taxon>
    </lineage>
</organism>
<dbReference type="InterPro" id="IPR007248">
    <property type="entry name" value="Mpv17_PMP22"/>
</dbReference>
<evidence type="ECO:0000256" key="5">
    <source>
        <dbReference type="ARBA" id="ARBA00023136"/>
    </source>
</evidence>
<evidence type="ECO:0000256" key="6">
    <source>
        <dbReference type="SAM" id="Phobius"/>
    </source>
</evidence>
<evidence type="ECO:0000313" key="8">
    <source>
        <dbReference type="EMBL" id="KAJ8598696.1"/>
    </source>
</evidence>
<feature type="transmembrane region" description="Helical" evidence="6">
    <location>
        <begin position="48"/>
        <end position="66"/>
    </location>
</feature>
<keyword evidence="4 6" id="KW-1133">Transmembrane helix</keyword>
<feature type="domain" description="ACT" evidence="7">
    <location>
        <begin position="325"/>
        <end position="404"/>
    </location>
</feature>
<evidence type="ECO:0000256" key="3">
    <source>
        <dbReference type="ARBA" id="ARBA00022692"/>
    </source>
</evidence>
<keyword evidence="9" id="KW-1185">Reference proteome</keyword>
<dbReference type="GO" id="GO:0005737">
    <property type="term" value="C:cytoplasm"/>
    <property type="evidence" value="ECO:0007669"/>
    <property type="project" value="TreeGrafter"/>
</dbReference>
<keyword evidence="5 6" id="KW-0472">Membrane</keyword>
<dbReference type="EMBL" id="JAQMWT010000664">
    <property type="protein sequence ID" value="KAJ8598696.1"/>
    <property type="molecule type" value="Genomic_DNA"/>
</dbReference>
<dbReference type="Pfam" id="PF13740">
    <property type="entry name" value="ACT_6"/>
    <property type="match status" value="1"/>
</dbReference>
<comment type="subcellular location">
    <subcellularLocation>
        <location evidence="1">Membrane</location>
        <topology evidence="1">Multi-pass membrane protein</topology>
    </subcellularLocation>
</comment>
<reference evidence="8" key="1">
    <citation type="submission" date="2023-01" db="EMBL/GenBank/DDBJ databases">
        <title>Metagenome sequencing of chrysophaentin producing Chrysophaeum taylorii.</title>
        <authorList>
            <person name="Davison J."/>
            <person name="Bewley C."/>
        </authorList>
    </citation>
    <scope>NUCLEOTIDE SEQUENCE</scope>
    <source>
        <strain evidence="8">NIES-1699</strain>
    </source>
</reference>
<evidence type="ECO:0000256" key="1">
    <source>
        <dbReference type="ARBA" id="ARBA00004141"/>
    </source>
</evidence>
<dbReference type="Gene3D" id="3.30.70.260">
    <property type="match status" value="2"/>
</dbReference>
<comment type="similarity">
    <text evidence="2">Belongs to the peroxisomal membrane protein PXMP2/4 family.</text>
</comment>
<dbReference type="Proteomes" id="UP001230188">
    <property type="component" value="Unassembled WGS sequence"/>
</dbReference>
<sequence>MAAAVLRLARSKPFAFGVGFSCVKTSVSDLIVQVGVERREEIDWRRNASFAAFGFGYLGIVQYTLYVPVFGRLFPGAAAFAAKPLRDKLADPKGLATLAAQVFLDQCVHHPFAYFPAFYATKELVTRGNVELALSKWKENFWADLQALWQVWVPATILNFAFSPMWLRIPVVASTSLLWTMILSTMRGKTHDVEQGVAVHSDILLEEGEVEDPILGAHVSARTMELFRKGLARRNTSAETHFVVTASGADRVGLVNKLAHRIYEGGGSIAESKMMRIEDDFTIVMHVTAPKGTSLKSDIMDFHPLDKLEVRAREVGVRKDKPVARLRLTGKDRPGIVFEITQIFTSLGYNIDELNTDTVPGNWFLLELFASHASFQHSSSKDKVLLETKLNQIQTDLDLKLDLSWVKDH</sequence>
<dbReference type="AlphaFoldDB" id="A0AAD7XHL4"/>